<gene>
    <name evidence="1" type="ORF">BU097_05240</name>
</gene>
<proteinExistence type="predicted"/>
<evidence type="ECO:0000313" key="1">
    <source>
        <dbReference type="EMBL" id="RIN11362.1"/>
    </source>
</evidence>
<accession>A0A418IPJ4</accession>
<name>A0A418IPJ4_STAXY</name>
<reference evidence="1 2" key="1">
    <citation type="journal article" date="2016" name="Front. Microbiol.">
        <title>Comprehensive Phylogenetic Analysis of Bovine Non-aureus Staphylococci Species Based on Whole-Genome Sequencing.</title>
        <authorList>
            <person name="Naushad S."/>
            <person name="Barkema H.W."/>
            <person name="Luby C."/>
            <person name="Condas L.A."/>
            <person name="Nobrega D.B."/>
            <person name="Carson D.A."/>
            <person name="De Buck J."/>
        </authorList>
    </citation>
    <scope>NUCLEOTIDE SEQUENCE [LARGE SCALE GENOMIC DNA]</scope>
    <source>
        <strain evidence="1 2">SNUC 102</strain>
    </source>
</reference>
<dbReference type="Pfam" id="PF08863">
    <property type="entry name" value="YolD"/>
    <property type="match status" value="1"/>
</dbReference>
<evidence type="ECO:0000313" key="2">
    <source>
        <dbReference type="Proteomes" id="UP000285567"/>
    </source>
</evidence>
<organism evidence="1 2">
    <name type="scientific">Staphylococcus xylosus</name>
    <dbReference type="NCBI Taxonomy" id="1288"/>
    <lineage>
        <taxon>Bacteria</taxon>
        <taxon>Bacillati</taxon>
        <taxon>Bacillota</taxon>
        <taxon>Bacilli</taxon>
        <taxon>Bacillales</taxon>
        <taxon>Staphylococcaceae</taxon>
        <taxon>Staphylococcus</taxon>
    </lineage>
</organism>
<protein>
    <submittedName>
        <fullName evidence="1">YolD-like family protein</fullName>
    </submittedName>
</protein>
<dbReference type="AlphaFoldDB" id="A0A418IPJ4"/>
<dbReference type="OrthoDB" id="2390144at2"/>
<dbReference type="PANTHER" id="PTHR40051">
    <property type="entry name" value="IG HYPOTHETICAL 15966"/>
    <property type="match status" value="1"/>
</dbReference>
<dbReference type="PANTHER" id="PTHR40051:SF1">
    <property type="entry name" value="YOLD-LIKE FAMILY PROTEIN"/>
    <property type="match status" value="1"/>
</dbReference>
<keyword evidence="2" id="KW-1185">Reference proteome</keyword>
<comment type="caution">
    <text evidence="1">The sequence shown here is derived from an EMBL/GenBank/DDBJ whole genome shotgun (WGS) entry which is preliminary data.</text>
</comment>
<dbReference type="EMBL" id="QXUL01000021">
    <property type="protein sequence ID" value="RIN11362.1"/>
    <property type="molecule type" value="Genomic_DNA"/>
</dbReference>
<dbReference type="InterPro" id="IPR014962">
    <property type="entry name" value="YolD"/>
</dbReference>
<dbReference type="RefSeq" id="WP_119603783.1">
    <property type="nucleotide sequence ID" value="NZ_QXUL01000021.1"/>
</dbReference>
<sequence length="136" mass="16330">MKVINPNAPDEYKYETDYRKIPRKYLNPRIPQGRGMVKWQAFKTLPEQYEQLEQYIQDQNKIDRPSLSDHQLNDLNDKLIFKMYHDPTIELRYFVDGYIKTKEGYIHKVDVHTQTLHLYEESGLSKVNLLDIVEIK</sequence>
<dbReference type="Proteomes" id="UP000285567">
    <property type="component" value="Unassembled WGS sequence"/>
</dbReference>